<dbReference type="Gene3D" id="3.40.190.170">
    <property type="entry name" value="Bacterial extracellular solute-binding protein, family 7"/>
    <property type="match status" value="1"/>
</dbReference>
<keyword evidence="3" id="KW-0813">Transport</keyword>
<keyword evidence="5" id="KW-0574">Periplasm</keyword>
<evidence type="ECO:0000256" key="2">
    <source>
        <dbReference type="ARBA" id="ARBA00009023"/>
    </source>
</evidence>
<reference evidence="7 8" key="1">
    <citation type="submission" date="2021-01" db="EMBL/GenBank/DDBJ databases">
        <title>011410 draft genome.</title>
        <authorList>
            <person name="Lang L."/>
        </authorList>
    </citation>
    <scope>NUCLEOTIDE SEQUENCE [LARGE SCALE GENOMIC DNA]</scope>
    <source>
        <strain evidence="7 8">KCTC 42845</strain>
    </source>
</reference>
<dbReference type="Pfam" id="PF03480">
    <property type="entry name" value="DctP"/>
    <property type="match status" value="1"/>
</dbReference>
<organism evidence="7 8">
    <name type="scientific">Paracoccus aerius</name>
    <dbReference type="NCBI Taxonomy" id="1915382"/>
    <lineage>
        <taxon>Bacteria</taxon>
        <taxon>Pseudomonadati</taxon>
        <taxon>Pseudomonadota</taxon>
        <taxon>Alphaproteobacteria</taxon>
        <taxon>Rhodobacterales</taxon>
        <taxon>Paracoccaceae</taxon>
        <taxon>Paracoccus</taxon>
    </lineage>
</organism>
<evidence type="ECO:0000256" key="5">
    <source>
        <dbReference type="ARBA" id="ARBA00022764"/>
    </source>
</evidence>
<name>A0ABS1S5V2_9RHOB</name>
<evidence type="ECO:0000313" key="7">
    <source>
        <dbReference type="EMBL" id="MBL3673904.1"/>
    </source>
</evidence>
<dbReference type="PANTHER" id="PTHR33376">
    <property type="match status" value="1"/>
</dbReference>
<accession>A0ABS1S5V2</accession>
<evidence type="ECO:0000256" key="4">
    <source>
        <dbReference type="ARBA" id="ARBA00022729"/>
    </source>
</evidence>
<feature type="signal peptide" evidence="6">
    <location>
        <begin position="1"/>
        <end position="22"/>
    </location>
</feature>
<dbReference type="RefSeq" id="WP_191311218.1">
    <property type="nucleotide sequence ID" value="NZ_BNCL01000012.1"/>
</dbReference>
<comment type="similarity">
    <text evidence="2">Belongs to the bacterial solute-binding protein 7 family.</text>
</comment>
<comment type="caution">
    <text evidence="7">The sequence shown here is derived from an EMBL/GenBank/DDBJ whole genome shotgun (WGS) entry which is preliminary data.</text>
</comment>
<comment type="subcellular location">
    <subcellularLocation>
        <location evidence="1">Periplasm</location>
    </subcellularLocation>
</comment>
<protein>
    <submittedName>
        <fullName evidence="7">TRAP transporter substrate-binding protein DctP</fullName>
    </submittedName>
</protein>
<dbReference type="InterPro" id="IPR018389">
    <property type="entry name" value="DctP_fam"/>
</dbReference>
<dbReference type="InterPro" id="IPR038404">
    <property type="entry name" value="TRAP_DctP_sf"/>
</dbReference>
<keyword evidence="8" id="KW-1185">Reference proteome</keyword>
<evidence type="ECO:0000256" key="1">
    <source>
        <dbReference type="ARBA" id="ARBA00004418"/>
    </source>
</evidence>
<sequence length="330" mass="35698">MNARTILAGTALVALTAIPALAETPIRCSHQLPPQHEVAQVIERWAAEVETLSNGELDVQLFGANALAKPEENIPSVAKGSFECAFSVNFQWGKTMPAMNVTLRPYAFSDPEIWRKWPDSEPAAYLEGLMEEKRLKNIAWLFQTRMSVFTSNGKSLIAPADFQGIKIRGLNPAFDTSLTAMGAATSSMPGSEVYQALSTGVIDAAITDVAAAYSRKYYEVQDHMTVSPVISVFFNGYMNQAFYDGLSDTQKAALDEAGRKAAVWAVEDGLAAEQAAPAQLEAEGVTLHVATDAENEAMRAVMQPAFDHAFTEEGGEDVAELLQLVDGMVQ</sequence>
<gene>
    <name evidence="7" type="primary">dctP</name>
    <name evidence="7" type="ORF">JL111_10435</name>
</gene>
<evidence type="ECO:0000256" key="6">
    <source>
        <dbReference type="SAM" id="SignalP"/>
    </source>
</evidence>
<keyword evidence="4 6" id="KW-0732">Signal</keyword>
<proteinExistence type="inferred from homology"/>
<dbReference type="Proteomes" id="UP000644749">
    <property type="component" value="Unassembled WGS sequence"/>
</dbReference>
<feature type="chain" id="PRO_5046070457" evidence="6">
    <location>
        <begin position="23"/>
        <end position="330"/>
    </location>
</feature>
<dbReference type="EMBL" id="JAESHT010000007">
    <property type="protein sequence ID" value="MBL3673904.1"/>
    <property type="molecule type" value="Genomic_DNA"/>
</dbReference>
<evidence type="ECO:0000313" key="8">
    <source>
        <dbReference type="Proteomes" id="UP000644749"/>
    </source>
</evidence>
<evidence type="ECO:0000256" key="3">
    <source>
        <dbReference type="ARBA" id="ARBA00022448"/>
    </source>
</evidence>
<dbReference type="PANTHER" id="PTHR33376:SF7">
    <property type="entry name" value="C4-DICARBOXYLATE-BINDING PROTEIN DCTB"/>
    <property type="match status" value="1"/>
</dbReference>
<dbReference type="NCBIfam" id="NF037995">
    <property type="entry name" value="TRAP_S1"/>
    <property type="match status" value="1"/>
</dbReference>